<protein>
    <submittedName>
        <fullName evidence="2">Uncharacterized protein</fullName>
    </submittedName>
</protein>
<dbReference type="AlphaFoldDB" id="A0A4C1YWA7"/>
<dbReference type="Proteomes" id="UP000299102">
    <property type="component" value="Unassembled WGS sequence"/>
</dbReference>
<keyword evidence="3" id="KW-1185">Reference proteome</keyword>
<name>A0A4C1YWA7_EUMVA</name>
<comment type="caution">
    <text evidence="2">The sequence shown here is derived from an EMBL/GenBank/DDBJ whole genome shotgun (WGS) entry which is preliminary data.</text>
</comment>
<sequence length="130" mass="14731">MGTIYSPDKRAPRRSRRSNIDTGGGLSTSTPRPRRLRPALADRSTWAYLELELYENEMVDERLSCLVHDKCFLPLVYLRIYLFVRADERCGGVLVISVFIWLQIRRRRCPAGGRSAAPDPGTGAIRQSHG</sequence>
<accession>A0A4C1YWA7</accession>
<reference evidence="2 3" key="1">
    <citation type="journal article" date="2019" name="Commun. Biol.">
        <title>The bagworm genome reveals a unique fibroin gene that provides high tensile strength.</title>
        <authorList>
            <person name="Kono N."/>
            <person name="Nakamura H."/>
            <person name="Ohtoshi R."/>
            <person name="Tomita M."/>
            <person name="Numata K."/>
            <person name="Arakawa K."/>
        </authorList>
    </citation>
    <scope>NUCLEOTIDE SEQUENCE [LARGE SCALE GENOMIC DNA]</scope>
</reference>
<evidence type="ECO:0000256" key="1">
    <source>
        <dbReference type="SAM" id="MobiDB-lite"/>
    </source>
</evidence>
<feature type="region of interest" description="Disordered" evidence="1">
    <location>
        <begin position="111"/>
        <end position="130"/>
    </location>
</feature>
<proteinExistence type="predicted"/>
<evidence type="ECO:0000313" key="3">
    <source>
        <dbReference type="Proteomes" id="UP000299102"/>
    </source>
</evidence>
<evidence type="ECO:0000313" key="2">
    <source>
        <dbReference type="EMBL" id="GBP79212.1"/>
    </source>
</evidence>
<dbReference type="EMBL" id="BGZK01001405">
    <property type="protein sequence ID" value="GBP79212.1"/>
    <property type="molecule type" value="Genomic_DNA"/>
</dbReference>
<organism evidence="2 3">
    <name type="scientific">Eumeta variegata</name>
    <name type="common">Bagworm moth</name>
    <name type="synonym">Eumeta japonica</name>
    <dbReference type="NCBI Taxonomy" id="151549"/>
    <lineage>
        <taxon>Eukaryota</taxon>
        <taxon>Metazoa</taxon>
        <taxon>Ecdysozoa</taxon>
        <taxon>Arthropoda</taxon>
        <taxon>Hexapoda</taxon>
        <taxon>Insecta</taxon>
        <taxon>Pterygota</taxon>
        <taxon>Neoptera</taxon>
        <taxon>Endopterygota</taxon>
        <taxon>Lepidoptera</taxon>
        <taxon>Glossata</taxon>
        <taxon>Ditrysia</taxon>
        <taxon>Tineoidea</taxon>
        <taxon>Psychidae</taxon>
        <taxon>Oiketicinae</taxon>
        <taxon>Eumeta</taxon>
    </lineage>
</organism>
<feature type="region of interest" description="Disordered" evidence="1">
    <location>
        <begin position="1"/>
        <end position="34"/>
    </location>
</feature>
<gene>
    <name evidence="2" type="ORF">EVAR_67887_1</name>
</gene>